<evidence type="ECO:0000313" key="3">
    <source>
        <dbReference type="Proteomes" id="UP000186817"/>
    </source>
</evidence>
<keyword evidence="3" id="KW-1185">Reference proteome</keyword>
<evidence type="ECO:0000313" key="2">
    <source>
        <dbReference type="EMBL" id="OLP98405.1"/>
    </source>
</evidence>
<organism evidence="2 3">
    <name type="scientific">Symbiodinium microadriaticum</name>
    <name type="common">Dinoflagellate</name>
    <name type="synonym">Zooxanthella microadriatica</name>
    <dbReference type="NCBI Taxonomy" id="2951"/>
    <lineage>
        <taxon>Eukaryota</taxon>
        <taxon>Sar</taxon>
        <taxon>Alveolata</taxon>
        <taxon>Dinophyceae</taxon>
        <taxon>Suessiales</taxon>
        <taxon>Symbiodiniaceae</taxon>
        <taxon>Symbiodinium</taxon>
    </lineage>
</organism>
<name>A0A1Q9DTA6_SYMMI</name>
<comment type="caution">
    <text evidence="2">The sequence shown here is derived from an EMBL/GenBank/DDBJ whole genome shotgun (WGS) entry which is preliminary data.</text>
</comment>
<dbReference type="AlphaFoldDB" id="A0A1Q9DTA6"/>
<protein>
    <submittedName>
        <fullName evidence="2">Uncharacterized protein</fullName>
    </submittedName>
</protein>
<evidence type="ECO:0000256" key="1">
    <source>
        <dbReference type="SAM" id="MobiDB-lite"/>
    </source>
</evidence>
<accession>A0A1Q9DTA6</accession>
<dbReference type="OrthoDB" id="10588053at2759"/>
<gene>
    <name evidence="2" type="ORF">AK812_SmicGene19158</name>
</gene>
<feature type="region of interest" description="Disordered" evidence="1">
    <location>
        <begin position="275"/>
        <end position="296"/>
    </location>
</feature>
<dbReference type="Proteomes" id="UP000186817">
    <property type="component" value="Unassembled WGS sequence"/>
</dbReference>
<sequence length="296" mass="32496">MWEGSSRVRSSCAFVACLLAKMDEQARMIRMLRLHAIVEMEGYLRQTTNPPVPLSSPLETIRLAVLHSGASSSSGSTLAPATSQGLSRRYDYTPTSTCSDLGMYMNAMNFDRLNDHSSRPVLSPTSTQGELPPLDAKLATLGRYGSLTLEEIPEFRSYTMPDLVSVEHAKSRTTTLASLPEIERIDVPILLDVLSGRVNDENELELEEEDDDVDHRTFTEPELPPFPHPSEVPEIRKFKTMTLPDLGRSDLLPDVGAPPGLTVRLTRFLPRASRAGGADTLLPGDRASASSNSFVL</sequence>
<reference evidence="2 3" key="1">
    <citation type="submission" date="2016-02" db="EMBL/GenBank/DDBJ databases">
        <title>Genome analysis of coral dinoflagellate symbionts highlights evolutionary adaptations to a symbiotic lifestyle.</title>
        <authorList>
            <person name="Aranda M."/>
            <person name="Li Y."/>
            <person name="Liew Y.J."/>
            <person name="Baumgarten S."/>
            <person name="Simakov O."/>
            <person name="Wilson M."/>
            <person name="Piel J."/>
            <person name="Ashoor H."/>
            <person name="Bougouffa S."/>
            <person name="Bajic V.B."/>
            <person name="Ryu T."/>
            <person name="Ravasi T."/>
            <person name="Bayer T."/>
            <person name="Micklem G."/>
            <person name="Kim H."/>
            <person name="Bhak J."/>
            <person name="Lajeunesse T.C."/>
            <person name="Voolstra C.R."/>
        </authorList>
    </citation>
    <scope>NUCLEOTIDE SEQUENCE [LARGE SCALE GENOMIC DNA]</scope>
    <source>
        <strain evidence="2 3">CCMP2467</strain>
    </source>
</reference>
<dbReference type="EMBL" id="LSRX01000398">
    <property type="protein sequence ID" value="OLP98405.1"/>
    <property type="molecule type" value="Genomic_DNA"/>
</dbReference>
<proteinExistence type="predicted"/>